<keyword evidence="2" id="KW-0548">Nucleotidyltransferase</keyword>
<protein>
    <recommendedName>
        <fullName evidence="5">cGAS/DncV-like nucleotidyltransferase C-terminal helical domain-containing protein</fullName>
    </recommendedName>
</protein>
<evidence type="ECO:0000256" key="1">
    <source>
        <dbReference type="ARBA" id="ARBA00022679"/>
    </source>
</evidence>
<evidence type="ECO:0000256" key="2">
    <source>
        <dbReference type="ARBA" id="ARBA00022695"/>
    </source>
</evidence>
<keyword evidence="3" id="KW-0547">Nucleotide-binding</keyword>
<proteinExistence type="predicted"/>
<reference evidence="6 7" key="1">
    <citation type="submission" date="2020-08" db="EMBL/GenBank/DDBJ databases">
        <title>Sequencing the genomes of 1000 actinobacteria strains.</title>
        <authorList>
            <person name="Klenk H.-P."/>
        </authorList>
    </citation>
    <scope>NUCLEOTIDE SEQUENCE [LARGE SCALE GENOMIC DNA]</scope>
    <source>
        <strain evidence="6 7">DSM 44786</strain>
    </source>
</reference>
<keyword evidence="7" id="KW-1185">Reference proteome</keyword>
<evidence type="ECO:0000256" key="3">
    <source>
        <dbReference type="ARBA" id="ARBA00022741"/>
    </source>
</evidence>
<feature type="domain" description="cGAS/DncV-like nucleotidyltransferase C-terminal helical" evidence="5">
    <location>
        <begin position="189"/>
        <end position="306"/>
    </location>
</feature>
<dbReference type="Proteomes" id="UP000573327">
    <property type="component" value="Unassembled WGS sequence"/>
</dbReference>
<comment type="caution">
    <text evidence="6">The sequence shown here is derived from an EMBL/GenBank/DDBJ whole genome shotgun (WGS) entry which is preliminary data.</text>
</comment>
<keyword evidence="4" id="KW-0051">Antiviral defense</keyword>
<dbReference type="EMBL" id="JACHJR010000001">
    <property type="protein sequence ID" value="MBB4950693.1"/>
    <property type="molecule type" value="Genomic_DNA"/>
</dbReference>
<dbReference type="Pfam" id="PF26305">
    <property type="entry name" value="CD_NTase_C"/>
    <property type="match status" value="1"/>
</dbReference>
<organism evidence="6 7">
    <name type="scientific">Kitasatospora gansuensis</name>
    <dbReference type="NCBI Taxonomy" id="258050"/>
    <lineage>
        <taxon>Bacteria</taxon>
        <taxon>Bacillati</taxon>
        <taxon>Actinomycetota</taxon>
        <taxon>Actinomycetes</taxon>
        <taxon>Kitasatosporales</taxon>
        <taxon>Streptomycetaceae</taxon>
        <taxon>Kitasatospora</taxon>
    </lineage>
</organism>
<evidence type="ECO:0000313" key="6">
    <source>
        <dbReference type="EMBL" id="MBB4950693.1"/>
    </source>
</evidence>
<gene>
    <name evidence="6" type="ORF">F4556_006228</name>
</gene>
<dbReference type="RefSeq" id="WP_184922099.1">
    <property type="nucleotide sequence ID" value="NZ_JACHJR010000001.1"/>
</dbReference>
<dbReference type="AlphaFoldDB" id="A0A7W7SIV1"/>
<evidence type="ECO:0000313" key="7">
    <source>
        <dbReference type="Proteomes" id="UP000573327"/>
    </source>
</evidence>
<name>A0A7W7SIV1_9ACTN</name>
<evidence type="ECO:0000259" key="5">
    <source>
        <dbReference type="Pfam" id="PF26305"/>
    </source>
</evidence>
<dbReference type="InterPro" id="IPR058909">
    <property type="entry name" value="CD_NTase_C"/>
</dbReference>
<accession>A0A7W7SIV1</accession>
<evidence type="ECO:0000256" key="4">
    <source>
        <dbReference type="ARBA" id="ARBA00023118"/>
    </source>
</evidence>
<keyword evidence="1" id="KW-0808">Transferase</keyword>
<sequence>MDKRLTEKQRRELLVKWIAPATEAEAARQERAERMVKAAIATHGAFAELDITVAAKGSYRNNTNARADADVDIKVQLNRPVHADFPTLVNWARRQEILGKAYGGPWRAGKLRLEVFNALEEYFSGPIDADHNIAFNVPAVAGSRPSMDVVPCFRYLLYTDFNCEQVHEGTVVYAKDGKEIVNWPDQQLENGREKNTRTGRRYKFAVRVLKAVENELAAQKVIKPLPSYFSECLIYNVPDDILTHGTFDDAIRESLVHLDRQLGWWFGDCGRGMVEPNGIKKLFGPGQKWTVDDAQTLAKGAWTYLNYG</sequence>